<dbReference type="GeneID" id="27727397"/>
<dbReference type="GO" id="GO:0004672">
    <property type="term" value="F:protein kinase activity"/>
    <property type="evidence" value="ECO:0007669"/>
    <property type="project" value="InterPro"/>
</dbReference>
<dbReference type="GO" id="GO:0005524">
    <property type="term" value="F:ATP binding"/>
    <property type="evidence" value="ECO:0007669"/>
    <property type="project" value="InterPro"/>
</dbReference>
<accession>A0A084FZD4</accession>
<dbReference type="AlphaFoldDB" id="A0A084FZD4"/>
<proteinExistence type="predicted"/>
<dbReference type="PROSITE" id="PS50011">
    <property type="entry name" value="PROTEIN_KINASE_DOM"/>
    <property type="match status" value="1"/>
</dbReference>
<dbReference type="HOGENOM" id="CLU_1171201_0_0_1"/>
<dbReference type="InterPro" id="IPR011009">
    <property type="entry name" value="Kinase-like_dom_sf"/>
</dbReference>
<dbReference type="Pfam" id="PF00069">
    <property type="entry name" value="Pkinase"/>
    <property type="match status" value="1"/>
</dbReference>
<reference evidence="2 3" key="1">
    <citation type="journal article" date="2014" name="Genome Announc.">
        <title>Draft genome sequence of the pathogenic fungus Scedosporium apiospermum.</title>
        <authorList>
            <person name="Vandeputte P."/>
            <person name="Ghamrawi S."/>
            <person name="Rechenmann M."/>
            <person name="Iltis A."/>
            <person name="Giraud S."/>
            <person name="Fleury M."/>
            <person name="Thornton C."/>
            <person name="Delhaes L."/>
            <person name="Meyer W."/>
            <person name="Papon N."/>
            <person name="Bouchara J.P."/>
        </authorList>
    </citation>
    <scope>NUCLEOTIDE SEQUENCE [LARGE SCALE GENOMIC DNA]</scope>
    <source>
        <strain evidence="2 3">IHEM 14462</strain>
    </source>
</reference>
<feature type="domain" description="Protein kinase" evidence="1">
    <location>
        <begin position="13"/>
        <end position="237"/>
    </location>
</feature>
<dbReference type="Gene3D" id="1.10.510.10">
    <property type="entry name" value="Transferase(Phosphotransferase) domain 1"/>
    <property type="match status" value="1"/>
</dbReference>
<dbReference type="Proteomes" id="UP000028545">
    <property type="component" value="Unassembled WGS sequence"/>
</dbReference>
<evidence type="ECO:0000313" key="2">
    <source>
        <dbReference type="EMBL" id="KEZ40446.1"/>
    </source>
</evidence>
<dbReference type="EMBL" id="JOWA01000121">
    <property type="protein sequence ID" value="KEZ40446.1"/>
    <property type="molecule type" value="Genomic_DNA"/>
</dbReference>
<evidence type="ECO:0000259" key="1">
    <source>
        <dbReference type="PROSITE" id="PS50011"/>
    </source>
</evidence>
<dbReference type="OrthoDB" id="1668230at2759"/>
<organism evidence="2 3">
    <name type="scientific">Pseudallescheria apiosperma</name>
    <name type="common">Scedosporium apiospermum</name>
    <dbReference type="NCBI Taxonomy" id="563466"/>
    <lineage>
        <taxon>Eukaryota</taxon>
        <taxon>Fungi</taxon>
        <taxon>Dikarya</taxon>
        <taxon>Ascomycota</taxon>
        <taxon>Pezizomycotina</taxon>
        <taxon>Sordariomycetes</taxon>
        <taxon>Hypocreomycetidae</taxon>
        <taxon>Microascales</taxon>
        <taxon>Microascaceae</taxon>
        <taxon>Scedosporium</taxon>
    </lineage>
</organism>
<name>A0A084FZD4_PSEDA</name>
<comment type="caution">
    <text evidence="2">The sequence shown here is derived from an EMBL/GenBank/DDBJ whole genome shotgun (WGS) entry which is preliminary data.</text>
</comment>
<protein>
    <recommendedName>
        <fullName evidence="1">Protein kinase domain-containing protein</fullName>
    </recommendedName>
</protein>
<evidence type="ECO:0000313" key="3">
    <source>
        <dbReference type="Proteomes" id="UP000028545"/>
    </source>
</evidence>
<gene>
    <name evidence="2" type="ORF">SAPIO_CDS8325</name>
</gene>
<dbReference type="InterPro" id="IPR000719">
    <property type="entry name" value="Prot_kinase_dom"/>
</dbReference>
<dbReference type="SUPFAM" id="SSF56112">
    <property type="entry name" value="Protein kinase-like (PK-like)"/>
    <property type="match status" value="1"/>
</dbReference>
<dbReference type="VEuPathDB" id="FungiDB:SAPIO_CDS8325"/>
<dbReference type="RefSeq" id="XP_016640245.1">
    <property type="nucleotide sequence ID" value="XM_016789982.1"/>
</dbReference>
<keyword evidence="3" id="KW-1185">Reference proteome</keyword>
<sequence>MDTPSVNFAALRKTDLERVHLGGSSKIFRIRNTNIVAKISPTTFPSQYRWREWEKEMYDRIGTHPHILRYLGQSPPSCRPLNRALLFEYHPKGNAASCIDEILSLPPRQRRRQQYQAASALAYIHSLDIVHGDVALNSFLLRENGDIVLCGFSRSCLFDGRGNFSSACGPSFPAFGDVPSKQGDVRGLGIVLRQLGYEELPSEVLDALDMDLRVLQECWDEYGYTAAKVAKDLVSSS</sequence>
<dbReference type="KEGG" id="sapo:SAPIO_CDS8325"/>
<dbReference type="SMART" id="SM00220">
    <property type="entry name" value="S_TKc"/>
    <property type="match status" value="1"/>
</dbReference>